<evidence type="ECO:0000259" key="20">
    <source>
        <dbReference type="PROSITE" id="PS50255"/>
    </source>
</evidence>
<keyword evidence="13" id="KW-0325">Glycoprotein</keyword>
<keyword evidence="5" id="KW-0808">Transferase</keyword>
<evidence type="ECO:0000259" key="21">
    <source>
        <dbReference type="PROSITE" id="PS51456"/>
    </source>
</evidence>
<evidence type="ECO:0000256" key="11">
    <source>
        <dbReference type="ARBA" id="ARBA00023136"/>
    </source>
</evidence>
<dbReference type="PROSITE" id="PS50048">
    <property type="entry name" value="ZN2_CY6_FUNGAL_2"/>
    <property type="match status" value="1"/>
</dbReference>
<evidence type="ECO:0000256" key="18">
    <source>
        <dbReference type="SAM" id="Phobius"/>
    </source>
</evidence>
<dbReference type="GO" id="GO:0005886">
    <property type="term" value="C:plasma membrane"/>
    <property type="evidence" value="ECO:0007669"/>
    <property type="project" value="UniProtKB-SubCell"/>
</dbReference>
<dbReference type="CDD" id="cd12148">
    <property type="entry name" value="fungal_TF_MHR"/>
    <property type="match status" value="1"/>
</dbReference>
<dbReference type="SMART" id="SM01117">
    <property type="entry name" value="Cyt-b5"/>
    <property type="match status" value="2"/>
</dbReference>
<sequence length="2264" mass="260877">MVRKVPCQYCKQRRRKCERDNESEPCARCIRMKRKCVPQSPSFNYSSSFDEEEEEEEINEKRYFEIHQTIEQLENEMRKLEIDLNKEKSANALIKNEPVWHIRFENGHMMLDSEIKDFQELLLYGSSFIRYLSPFGYTFQTSSPSVYLDRLIDRYFYCYNNFIPLVHEKSYRKYIETLEDKLQDPVTLAMCASANIFDEPERYLESLMVVNILQPFMMTTLRFNDSKKWASIASILASNLKEKYPNYRHGKDLTDHTTRTLYASIHRSSVVAKTIMGIIDLVMDNRTDRFETFNEYLDILPDDPPFTKSVLEMFNYIVIIESHHITELVYKQSRELVLEGKAQLTLEDIACYESILMDWWHSLPDYFKISKGPFDCTKELIEACTDTQKLLMCLYVHGLVVNIQACFINPKSASGAHHVVKDKATYLALYAADIIITLTKHFDKLDTFCYSSSKLLLRSIDTLVSLMYIKNSVVNLKTKQRIKEFMEEFKKSISPDHHVLTSSLHSSSLSLTTSELAVSAHDVYQNYPLPFEAFIFDMMATKQIVEDLSEIEDVNEEKIVSVLKERFLKDQIYTRVKHSLLIVVNPYKDSRETIQEISERYLAEYKNTDIKERLPVHIFQHVNQAYFHMRRTRIDQSILLSGLCGSGKSEMNQWILYHLITLSNPKKPTKLQQLIQMAYSALEAFGHAKTTVHDNASRFGKHLELQFNEKGRMVGAKIMDYMLEGSRITQANGDERNFHIFYYMLHGSTPEIKSLLHLDEAASYTYLFKTKEAARLAAALVEQDTEKYNELRTLLKSLGVHKGTFLQMMQILAAILHLGNLHFADDATNIQDSAIVKNMAELEIAAELLGVEPKALETCLTYQTKLIKRDLTTIFLNAEQAALQRDTLAETLYKLLFSWLIEMFNKKLNKAEFQNTIGIIDFPGAAPIGHRSFEQLSMLYANERLYHYMLHQIYERNSSVYPVLRVPAPTFPNTLIDDCVQLFDRPQTGLLTTPPPSLQQPSRFLEVLKQNHRKNPCLSFKTGGQETLFSVQHFTGTVTYSPSEFLTRAHETLCTDFILLFGPQATEAPTNRLVTKLFSQKSVSSSQADTSSERTVAGPIDKILSTLASSKNWYVTCLRSNDLLLPHSCDPKKLAAQIKTLHLVSLVERSRLEYTIDIDLLEFCERYADLIHATAVDLAAEPKEKFLALQEVLDWDEKMMIQHEEKVFLTESAWALLENKLRATEKREQRRARCIAKGIPFVEDDEEEFGDPMYVQHSCRSMTEAGSIYSEDCYEACCEESFYSQSCDHSTTTVTATTVASVFDDDEDEEEAVKTQDNDSSEQQEKEPRKKRISPSRGFWVTLTWLTTWWIPSFMLSHGCGMRRSDIRMAWREKVTLCMVILLLCAAMVWFIAFFGQLVCPHQDLYTQSELQAKSGRDNAYIVIRGEVFDLTSFAPRHWASEVIPTSALFQYAGQDASDLFPVQVSALCDGIDGYVAKEVTMDTHINITDSNSIYHDFRYFKQDYRPDWYFEQMVYLRTNYRIGFMGYDPVDIKDQSTNPIQIGGIRTQRRWAILYDSVYDLTSYMMGGRVVRAPEGQTVSADIDMDFIDNSITELFRQLAGTDISAHFDALPLDKTVRERQLTCLRNLFLVGKVDSRNSLQCLFSEYILLLITGFLCSVILFKFLAALRLGSEKVIEEYDKFIICQVPCYTEGEESLRKTIDSLTVLRYDDKRKLLFLIADGMIVGSGNDRSTPRIVLDILGVDPNLDPEPMSFLSLGEGKKQHNMGKVYSGLYECSGHVVPFVVVVKVGTTEERQKPGNRGKRDSQMVLMRFLNKVHFDSLMTPLELEIHHQLKNVIGVNPSFYEFVLMVDADTEVLPYSLNRMVSCFVHDAKIVGLCGETMLSNEKDTWVTMIQVYEYYISHHLAKAFESLFGSVTCLPGCFCMYRIRSSIRNQPLLASHEIINDYAENQVDTLHKKNLLHLGEDRYLTTLILKHFPHFKTKFTPDAACMTNAPDQWPVLLSQRRRWINSTIHNLGELMFLPQLCGFCCFSMRFVVMLDLLSTLVMPAVVCYLGYLIYQLCTNTNQVPLMSIITLAGVYGLQAIIFILRRKWEHVGWMIIYILAIPVFSFFIPLYSFWHFDDFSWGNTRIVVGEQGQKKAVGPDEGTFDPSVIPMKRWSEHEQEITREEEEEELASEETKTYSESRVDGCRDDDTCSSDHDSYCEMPDDETIFQEIVRILGENDLMELSKKQVRDILSDIFQIDMNCKKEFINGCIDQLLK</sequence>
<dbReference type="PRINTS" id="PR00193">
    <property type="entry name" value="MYOSINHEAVY"/>
</dbReference>
<dbReference type="GO" id="GO:0000981">
    <property type="term" value="F:DNA-binding transcription factor activity, RNA polymerase II-specific"/>
    <property type="evidence" value="ECO:0007669"/>
    <property type="project" value="InterPro"/>
</dbReference>
<dbReference type="SUPFAM" id="SSF53448">
    <property type="entry name" value="Nucleotide-diphospho-sugar transferases"/>
    <property type="match status" value="1"/>
</dbReference>
<dbReference type="GO" id="GO:0004100">
    <property type="term" value="F:chitin synthase activity"/>
    <property type="evidence" value="ECO:0007669"/>
    <property type="project" value="UniProtKB-EC"/>
</dbReference>
<dbReference type="PROSITE" id="PS51998">
    <property type="entry name" value="DEK_C"/>
    <property type="match status" value="1"/>
</dbReference>
<comment type="similarity">
    <text evidence="15">Belongs to the TRAFAC class myosin-kinesin ATPase superfamily. Myosin family.</text>
</comment>
<dbReference type="EMBL" id="JAANIT010000839">
    <property type="protein sequence ID" value="KAG1544088.1"/>
    <property type="molecule type" value="Genomic_DNA"/>
</dbReference>
<dbReference type="GO" id="GO:0003774">
    <property type="term" value="F:cytoskeletal motor activity"/>
    <property type="evidence" value="ECO:0007669"/>
    <property type="project" value="UniProtKB-UniRule"/>
</dbReference>
<dbReference type="CDD" id="cd00067">
    <property type="entry name" value="GAL4"/>
    <property type="match status" value="1"/>
</dbReference>
<name>A0A9P6YBG3_RHIOR</name>
<feature type="region of interest" description="Disordered" evidence="17">
    <location>
        <begin position="2164"/>
        <end position="2191"/>
    </location>
</feature>
<dbReference type="Pfam" id="PF08766">
    <property type="entry name" value="DEK_C"/>
    <property type="match status" value="1"/>
</dbReference>
<dbReference type="InterPro" id="IPR014876">
    <property type="entry name" value="DEK_C"/>
</dbReference>
<evidence type="ECO:0000256" key="9">
    <source>
        <dbReference type="ARBA" id="ARBA00022989"/>
    </source>
</evidence>
<comment type="subcellular location">
    <subcellularLocation>
        <location evidence="1">Cell membrane</location>
        <topology evidence="1">Multi-pass membrane protein</topology>
    </subcellularLocation>
</comment>
<keyword evidence="10 15" id="KW-0518">Myosin</keyword>
<evidence type="ECO:0000256" key="10">
    <source>
        <dbReference type="ARBA" id="ARBA00023123"/>
    </source>
</evidence>
<dbReference type="Proteomes" id="UP000717996">
    <property type="component" value="Unassembled WGS sequence"/>
</dbReference>
<feature type="transmembrane region" description="Helical" evidence="18">
    <location>
        <begin position="2072"/>
        <end position="2091"/>
    </location>
</feature>
<dbReference type="InterPro" id="IPR001199">
    <property type="entry name" value="Cyt_B5-like_heme/steroid-bd"/>
</dbReference>
<feature type="domain" description="Cytochrome b5 heme-binding" evidence="20">
    <location>
        <begin position="1403"/>
        <end position="1490"/>
    </location>
</feature>
<evidence type="ECO:0000259" key="19">
    <source>
        <dbReference type="PROSITE" id="PS50048"/>
    </source>
</evidence>
<feature type="transmembrane region" description="Helical" evidence="18">
    <location>
        <begin position="2037"/>
        <end position="2060"/>
    </location>
</feature>
<dbReference type="GO" id="GO:0030428">
    <property type="term" value="C:cell septum"/>
    <property type="evidence" value="ECO:0007669"/>
    <property type="project" value="TreeGrafter"/>
</dbReference>
<dbReference type="GO" id="GO:0031505">
    <property type="term" value="P:fungal-type cell wall organization"/>
    <property type="evidence" value="ECO:0007669"/>
    <property type="project" value="TreeGrafter"/>
</dbReference>
<dbReference type="InterPro" id="IPR004835">
    <property type="entry name" value="Chitin_synth"/>
</dbReference>
<dbReference type="SUPFAM" id="SSF52540">
    <property type="entry name" value="P-loop containing nucleoside triphosphate hydrolases"/>
    <property type="match status" value="1"/>
</dbReference>
<evidence type="ECO:0000256" key="2">
    <source>
        <dbReference type="ARBA" id="ARBA00012543"/>
    </source>
</evidence>
<keyword evidence="11 18" id="KW-0472">Membrane</keyword>
<keyword evidence="9 18" id="KW-1133">Transmembrane helix</keyword>
<feature type="binding site" evidence="15">
    <location>
        <begin position="642"/>
        <end position="649"/>
    </location>
    <ligand>
        <name>ATP</name>
        <dbReference type="ChEBI" id="CHEBI:30616"/>
    </ligand>
</feature>
<evidence type="ECO:0000256" key="8">
    <source>
        <dbReference type="ARBA" id="ARBA00022840"/>
    </source>
</evidence>
<dbReference type="Gene3D" id="1.20.120.720">
    <property type="entry name" value="Myosin VI head, motor domain, U50 subdomain"/>
    <property type="match status" value="1"/>
</dbReference>
<organism evidence="23 24">
    <name type="scientific">Rhizopus oryzae</name>
    <name type="common">Mucormycosis agent</name>
    <name type="synonym">Rhizopus arrhizus var. delemar</name>
    <dbReference type="NCBI Taxonomy" id="64495"/>
    <lineage>
        <taxon>Eukaryota</taxon>
        <taxon>Fungi</taxon>
        <taxon>Fungi incertae sedis</taxon>
        <taxon>Mucoromycota</taxon>
        <taxon>Mucoromycotina</taxon>
        <taxon>Mucoromycetes</taxon>
        <taxon>Mucorales</taxon>
        <taxon>Mucorineae</taxon>
        <taxon>Rhizopodaceae</taxon>
        <taxon>Rhizopus</taxon>
    </lineage>
</organism>
<feature type="domain" description="DEK-C" evidence="22">
    <location>
        <begin position="2209"/>
        <end position="2264"/>
    </location>
</feature>
<evidence type="ECO:0000256" key="7">
    <source>
        <dbReference type="ARBA" id="ARBA00022741"/>
    </source>
</evidence>
<dbReference type="InterPro" id="IPR036400">
    <property type="entry name" value="Cyt_B5-like_heme/steroid_sf"/>
</dbReference>
<evidence type="ECO:0000313" key="23">
    <source>
        <dbReference type="EMBL" id="KAG1544088.1"/>
    </source>
</evidence>
<evidence type="ECO:0000256" key="6">
    <source>
        <dbReference type="ARBA" id="ARBA00022692"/>
    </source>
</evidence>
<keyword evidence="16" id="KW-0175">Coiled coil</keyword>
<evidence type="ECO:0000256" key="14">
    <source>
        <dbReference type="ARBA" id="ARBA00023203"/>
    </source>
</evidence>
<dbReference type="GO" id="GO:0008270">
    <property type="term" value="F:zinc ion binding"/>
    <property type="evidence" value="ECO:0007669"/>
    <property type="project" value="InterPro"/>
</dbReference>
<feature type="transmembrane region" description="Helical" evidence="18">
    <location>
        <begin position="1648"/>
        <end position="1667"/>
    </location>
</feature>
<dbReference type="Pfam" id="PF00063">
    <property type="entry name" value="Myosin_head"/>
    <property type="match status" value="1"/>
</dbReference>
<dbReference type="PROSITE" id="PS00463">
    <property type="entry name" value="ZN2_CY6_FUNGAL_1"/>
    <property type="match status" value="1"/>
</dbReference>
<dbReference type="SUPFAM" id="SSF109715">
    <property type="entry name" value="DEK C-terminal domain"/>
    <property type="match status" value="1"/>
</dbReference>
<feature type="compositionally biased region" description="Basic and acidic residues" evidence="17">
    <location>
        <begin position="2180"/>
        <end position="2191"/>
    </location>
</feature>
<feature type="compositionally biased region" description="Acidic residues" evidence="17">
    <location>
        <begin position="2170"/>
        <end position="2179"/>
    </location>
</feature>
<feature type="transmembrane region" description="Helical" evidence="18">
    <location>
        <begin position="1338"/>
        <end position="1356"/>
    </location>
</feature>
<feature type="transmembrane region" description="Helical" evidence="18">
    <location>
        <begin position="1377"/>
        <end position="1399"/>
    </location>
</feature>
<dbReference type="InterPro" id="IPR001138">
    <property type="entry name" value="Zn2Cys6_DnaBD"/>
</dbReference>
<dbReference type="Gene3D" id="3.40.850.10">
    <property type="entry name" value="Kinesin motor domain"/>
    <property type="match status" value="1"/>
</dbReference>
<feature type="coiled-coil region" evidence="16">
    <location>
        <begin position="63"/>
        <end position="97"/>
    </location>
</feature>
<dbReference type="GO" id="GO:0006031">
    <property type="term" value="P:chitin biosynthetic process"/>
    <property type="evidence" value="ECO:0007669"/>
    <property type="project" value="TreeGrafter"/>
</dbReference>
<dbReference type="PANTHER" id="PTHR22914">
    <property type="entry name" value="CHITIN SYNTHASE"/>
    <property type="match status" value="1"/>
</dbReference>
<dbReference type="Gene3D" id="4.10.240.10">
    <property type="entry name" value="Zn(2)-C6 fungal-type DNA-binding domain"/>
    <property type="match status" value="1"/>
</dbReference>
<dbReference type="PROSITE" id="PS51456">
    <property type="entry name" value="MYOSIN_MOTOR"/>
    <property type="match status" value="1"/>
</dbReference>
<evidence type="ECO:0000256" key="16">
    <source>
        <dbReference type="SAM" id="Coils"/>
    </source>
</evidence>
<dbReference type="Gene3D" id="3.10.120.10">
    <property type="entry name" value="Cytochrome b5-like heme/steroid binding domain"/>
    <property type="match status" value="1"/>
</dbReference>
<dbReference type="EC" id="2.4.1.16" evidence="2"/>
<protein>
    <recommendedName>
        <fullName evidence="2">chitin synthase</fullName>
        <ecNumber evidence="2">2.4.1.16</ecNumber>
    </recommendedName>
</protein>
<dbReference type="CDD" id="cd14879">
    <property type="entry name" value="MYSc_Myo17"/>
    <property type="match status" value="1"/>
</dbReference>
<evidence type="ECO:0000313" key="24">
    <source>
        <dbReference type="Proteomes" id="UP000717996"/>
    </source>
</evidence>
<evidence type="ECO:0000256" key="15">
    <source>
        <dbReference type="PROSITE-ProRule" id="PRU00782"/>
    </source>
</evidence>
<dbReference type="Pfam" id="PF03142">
    <property type="entry name" value="Chitin_synth_2"/>
    <property type="match status" value="1"/>
</dbReference>
<dbReference type="Gene3D" id="1.10.10.60">
    <property type="entry name" value="Homeodomain-like"/>
    <property type="match status" value="1"/>
</dbReference>
<keyword evidence="12 15" id="KW-0505">Motor protein</keyword>
<keyword evidence="3" id="KW-1003">Cell membrane</keyword>
<dbReference type="OrthoDB" id="370884at2759"/>
<feature type="compositionally biased region" description="Basic and acidic residues" evidence="17">
    <location>
        <begin position="1312"/>
        <end position="1328"/>
    </location>
</feature>
<evidence type="ECO:0000256" key="1">
    <source>
        <dbReference type="ARBA" id="ARBA00004651"/>
    </source>
</evidence>
<keyword evidence="4" id="KW-0328">Glycosyltransferase</keyword>
<evidence type="ECO:0000256" key="4">
    <source>
        <dbReference type="ARBA" id="ARBA00022676"/>
    </source>
</evidence>
<evidence type="ECO:0000256" key="5">
    <source>
        <dbReference type="ARBA" id="ARBA00022679"/>
    </source>
</evidence>
<dbReference type="InterPro" id="IPR001609">
    <property type="entry name" value="Myosin_head_motor_dom-like"/>
</dbReference>
<dbReference type="GO" id="GO:0005524">
    <property type="term" value="F:ATP binding"/>
    <property type="evidence" value="ECO:0007669"/>
    <property type="project" value="UniProtKB-UniRule"/>
</dbReference>
<dbReference type="InterPro" id="IPR029044">
    <property type="entry name" value="Nucleotide-diphossugar_trans"/>
</dbReference>
<gene>
    <name evidence="23" type="ORF">G6F51_006278</name>
</gene>
<evidence type="ECO:0000256" key="3">
    <source>
        <dbReference type="ARBA" id="ARBA00022475"/>
    </source>
</evidence>
<keyword evidence="6 18" id="KW-0812">Transmembrane</keyword>
<evidence type="ECO:0000256" key="13">
    <source>
        <dbReference type="ARBA" id="ARBA00023180"/>
    </source>
</evidence>
<feature type="region of interest" description="Disordered" evidence="17">
    <location>
        <begin position="1305"/>
        <end position="1331"/>
    </location>
</feature>
<feature type="region of interest" description="Actin-binding" evidence="15">
    <location>
        <begin position="1100"/>
        <end position="1122"/>
    </location>
</feature>
<keyword evidence="7 15" id="KW-0547">Nucleotide-binding</keyword>
<dbReference type="GO" id="GO:0016459">
    <property type="term" value="C:myosin complex"/>
    <property type="evidence" value="ECO:0007669"/>
    <property type="project" value="UniProtKB-KW"/>
</dbReference>
<dbReference type="InterPro" id="IPR027417">
    <property type="entry name" value="P-loop_NTPase"/>
</dbReference>
<dbReference type="SUPFAM" id="SSF55856">
    <property type="entry name" value="Cytochrome b5-like heme/steroid binding domain"/>
    <property type="match status" value="1"/>
</dbReference>
<evidence type="ECO:0000259" key="22">
    <source>
        <dbReference type="PROSITE" id="PS51998"/>
    </source>
</evidence>
<dbReference type="SUPFAM" id="SSF57701">
    <property type="entry name" value="Zn2/Cys6 DNA-binding domain"/>
    <property type="match status" value="1"/>
</dbReference>
<dbReference type="InterPro" id="IPR036961">
    <property type="entry name" value="Kinesin_motor_dom_sf"/>
</dbReference>
<feature type="domain" description="Zn(2)-C6 fungal-type" evidence="19">
    <location>
        <begin position="6"/>
        <end position="37"/>
    </location>
</feature>
<dbReference type="GO" id="GO:0003779">
    <property type="term" value="F:actin binding"/>
    <property type="evidence" value="ECO:0007669"/>
    <property type="project" value="UniProtKB-KW"/>
</dbReference>
<keyword evidence="14 15" id="KW-0009">Actin-binding</keyword>
<evidence type="ECO:0000256" key="12">
    <source>
        <dbReference type="ARBA" id="ARBA00023175"/>
    </source>
</evidence>
<reference evidence="23" key="1">
    <citation type="journal article" date="2020" name="Microb. Genom.">
        <title>Genetic diversity of clinical and environmental Mucorales isolates obtained from an investigation of mucormycosis cases among solid organ transplant recipients.</title>
        <authorList>
            <person name="Nguyen M.H."/>
            <person name="Kaul D."/>
            <person name="Muto C."/>
            <person name="Cheng S.J."/>
            <person name="Richter R.A."/>
            <person name="Bruno V.M."/>
            <person name="Liu G."/>
            <person name="Beyhan S."/>
            <person name="Sundermann A.J."/>
            <person name="Mounaud S."/>
            <person name="Pasculle A.W."/>
            <person name="Nierman W.C."/>
            <person name="Driscoll E."/>
            <person name="Cumbie R."/>
            <person name="Clancy C.J."/>
            <person name="Dupont C.L."/>
        </authorList>
    </citation>
    <scope>NUCLEOTIDE SEQUENCE</scope>
    <source>
        <strain evidence="23">GL16</strain>
    </source>
</reference>
<proteinExistence type="inferred from homology"/>
<feature type="domain" description="Myosin motor" evidence="21">
    <location>
        <begin position="543"/>
        <end position="1222"/>
    </location>
</feature>
<dbReference type="PANTHER" id="PTHR22914:SF45">
    <property type="entry name" value="CHITIN SYNTHASE"/>
    <property type="match status" value="1"/>
</dbReference>
<dbReference type="Gene3D" id="1.20.58.530">
    <property type="match status" value="1"/>
</dbReference>
<comment type="caution">
    <text evidence="23">The sequence shown here is derived from an EMBL/GenBank/DDBJ whole genome shotgun (WGS) entry which is preliminary data.</text>
</comment>
<dbReference type="InterPro" id="IPR036864">
    <property type="entry name" value="Zn2-C6_fun-type_DNA-bd_sf"/>
</dbReference>
<dbReference type="PROSITE" id="PS50255">
    <property type="entry name" value="CYTOCHROME_B5_2"/>
    <property type="match status" value="1"/>
</dbReference>
<accession>A0A9P6YBG3</accession>
<dbReference type="Gene3D" id="1.10.10.820">
    <property type="match status" value="1"/>
</dbReference>
<dbReference type="Pfam" id="PF00173">
    <property type="entry name" value="Cyt-b5"/>
    <property type="match status" value="1"/>
</dbReference>
<keyword evidence="8 15" id="KW-0067">ATP-binding</keyword>
<dbReference type="InterPro" id="IPR036037">
    <property type="entry name" value="MYSc_Myo17"/>
</dbReference>
<evidence type="ECO:0000256" key="17">
    <source>
        <dbReference type="SAM" id="MobiDB-lite"/>
    </source>
</evidence>
<dbReference type="SMART" id="SM00242">
    <property type="entry name" value="MYSc"/>
    <property type="match status" value="1"/>
</dbReference>
<feature type="transmembrane region" description="Helical" evidence="18">
    <location>
        <begin position="2098"/>
        <end position="2121"/>
    </location>
</feature>